<dbReference type="AlphaFoldDB" id="A0A813KGB4"/>
<dbReference type="EMBL" id="CAJNNW010031183">
    <property type="protein sequence ID" value="CAE8706352.1"/>
    <property type="molecule type" value="Genomic_DNA"/>
</dbReference>
<sequence length="185" mass="20078">MAAPATAPAMQGAIPFTVTVSKLSGESEDFEGLVADMQMFEFRGRVAKKFEVANFEMLLALGEQTFVPSDDGSSLSELGIGEGSTLVICVMSWVRDLVGSWEPAREDRSEWMAGLKIAEDGTFVCKSGCITDGVLRVLSVSQRQINLKRTCVDPNDHVFLVDEQGGVMKGRCTQSGQTYTLTKQP</sequence>
<evidence type="ECO:0000313" key="1">
    <source>
        <dbReference type="EMBL" id="CAE8706352.1"/>
    </source>
</evidence>
<evidence type="ECO:0000313" key="2">
    <source>
        <dbReference type="Proteomes" id="UP000626109"/>
    </source>
</evidence>
<organism evidence="1 2">
    <name type="scientific">Polarella glacialis</name>
    <name type="common">Dinoflagellate</name>
    <dbReference type="NCBI Taxonomy" id="89957"/>
    <lineage>
        <taxon>Eukaryota</taxon>
        <taxon>Sar</taxon>
        <taxon>Alveolata</taxon>
        <taxon>Dinophyceae</taxon>
        <taxon>Suessiales</taxon>
        <taxon>Suessiaceae</taxon>
        <taxon>Polarella</taxon>
    </lineage>
</organism>
<proteinExistence type="predicted"/>
<dbReference type="Proteomes" id="UP000626109">
    <property type="component" value="Unassembled WGS sequence"/>
</dbReference>
<gene>
    <name evidence="1" type="ORF">PGLA2088_LOCUS34138</name>
</gene>
<name>A0A813KGB4_POLGL</name>
<protein>
    <submittedName>
        <fullName evidence="1">Uncharacterized protein</fullName>
    </submittedName>
</protein>
<accession>A0A813KGB4</accession>
<reference evidence="1" key="1">
    <citation type="submission" date="2021-02" db="EMBL/GenBank/DDBJ databases">
        <authorList>
            <person name="Dougan E. K."/>
            <person name="Rhodes N."/>
            <person name="Thang M."/>
            <person name="Chan C."/>
        </authorList>
    </citation>
    <scope>NUCLEOTIDE SEQUENCE</scope>
</reference>
<comment type="caution">
    <text evidence="1">The sequence shown here is derived from an EMBL/GenBank/DDBJ whole genome shotgun (WGS) entry which is preliminary data.</text>
</comment>